<organism evidence="2 3">
    <name type="scientific">Gracilimonas mengyeensis</name>
    <dbReference type="NCBI Taxonomy" id="1302730"/>
    <lineage>
        <taxon>Bacteria</taxon>
        <taxon>Pseudomonadati</taxon>
        <taxon>Balneolota</taxon>
        <taxon>Balneolia</taxon>
        <taxon>Balneolales</taxon>
        <taxon>Balneolaceae</taxon>
        <taxon>Gracilimonas</taxon>
    </lineage>
</organism>
<feature type="transmembrane region" description="Helical" evidence="1">
    <location>
        <begin position="12"/>
        <end position="34"/>
    </location>
</feature>
<gene>
    <name evidence="2" type="ORF">SAMN06265219_10456</name>
</gene>
<name>A0A521C0V2_9BACT</name>
<keyword evidence="1" id="KW-0472">Membrane</keyword>
<keyword evidence="1" id="KW-0812">Transmembrane</keyword>
<dbReference type="EMBL" id="FXTP01000004">
    <property type="protein sequence ID" value="SMO53077.1"/>
    <property type="molecule type" value="Genomic_DNA"/>
</dbReference>
<evidence type="ECO:0000313" key="2">
    <source>
        <dbReference type="EMBL" id="SMO53077.1"/>
    </source>
</evidence>
<dbReference type="Proteomes" id="UP000317557">
    <property type="component" value="Unassembled WGS sequence"/>
</dbReference>
<sequence length="298" mass="33471">MEGSNIMQIRKISTAFLLLMMVAGGLISCDLLVLDEDTEYPTRIPALKLGELESLNQEYHALNDSTLCSTLNEFGYTGYSTVLFGEEGNPCDRQNREVVRIEMSELDTLESAAKKALWKNRDFTGVQDTTALELTAIIPLPGCTQNCGGPDENSVNIEWKLTFAEQVVDSAKVIGTEIIVVMDARGVNRIWGNWYPEFNVPEFINYGYQDVQEGMVGWEIDMRSFTGEEKIYTIKEEDVGTEPEMVHLPIISDTDTELRTCWAVSVRYGAQDFAGWYAFIDIEEGFLVKLVPMGEIIP</sequence>
<reference evidence="2 3" key="1">
    <citation type="submission" date="2017-05" db="EMBL/GenBank/DDBJ databases">
        <authorList>
            <person name="Varghese N."/>
            <person name="Submissions S."/>
        </authorList>
    </citation>
    <scope>NUCLEOTIDE SEQUENCE [LARGE SCALE GENOMIC DNA]</scope>
    <source>
        <strain evidence="2 3">DSM 21985</strain>
    </source>
</reference>
<accession>A0A521C0V2</accession>
<proteinExistence type="predicted"/>
<dbReference type="AlphaFoldDB" id="A0A521C0V2"/>
<evidence type="ECO:0000313" key="3">
    <source>
        <dbReference type="Proteomes" id="UP000317557"/>
    </source>
</evidence>
<protein>
    <submittedName>
        <fullName evidence="2">Uncharacterized protein</fullName>
    </submittedName>
</protein>
<evidence type="ECO:0000256" key="1">
    <source>
        <dbReference type="SAM" id="Phobius"/>
    </source>
</evidence>
<keyword evidence="3" id="KW-1185">Reference proteome</keyword>
<keyword evidence="1" id="KW-1133">Transmembrane helix</keyword>